<protein>
    <recommendedName>
        <fullName evidence="3">DUF5033 domain-containing protein</fullName>
    </recommendedName>
</protein>
<comment type="caution">
    <text evidence="1">The sequence shown here is derived from an EMBL/GenBank/DDBJ whole genome shotgun (WGS) entry which is preliminary data.</text>
</comment>
<name>A0ABU6IMU0_9FLAO</name>
<reference evidence="1 2" key="1">
    <citation type="submission" date="2024-01" db="EMBL/GenBank/DDBJ databases">
        <title>The strains designed SYSU M86414 and SYSU M84420 isolated from the marine sediment in San Sha City (Hainan Province, China).</title>
        <authorList>
            <person name="Guo D."/>
        </authorList>
    </citation>
    <scope>NUCLEOTIDE SEQUENCE [LARGE SCALE GENOMIC DNA]</scope>
    <source>
        <strain evidence="1 2">SYSU M84420</strain>
    </source>
</reference>
<dbReference type="EMBL" id="JAYMGW010000002">
    <property type="protein sequence ID" value="MEC4264431.1"/>
    <property type="molecule type" value="Genomic_DNA"/>
</dbReference>
<keyword evidence="2" id="KW-1185">Reference proteome</keyword>
<sequence>MKLNTLIIACITFGFLIPFTSCNNSNFMEEEQFDAKNTLAQLDNLLIQLNGLDTTDCKNLDEIVTINEKMRKIVENIRSSRKFEDLVAAYDEDEHQIGFVISDDQQFGVFSWETKMDCMGHNIKNIALYKSKSKIVASSLYGKPMIYYGVTSTNQSNGKTVYLLNGRFSSEKGHFNTTTKAYTITNGSLAESKIPLSGKPHEGYAATGFEQ</sequence>
<accession>A0ABU6IMU0</accession>
<evidence type="ECO:0008006" key="3">
    <source>
        <dbReference type="Google" id="ProtNLM"/>
    </source>
</evidence>
<proteinExistence type="predicted"/>
<evidence type="ECO:0000313" key="2">
    <source>
        <dbReference type="Proteomes" id="UP001355298"/>
    </source>
</evidence>
<evidence type="ECO:0000313" key="1">
    <source>
        <dbReference type="EMBL" id="MEC4264431.1"/>
    </source>
</evidence>
<organism evidence="1 2">
    <name type="scientific">Flagellimonas halotolerans</name>
    <dbReference type="NCBI Taxonomy" id="3112164"/>
    <lineage>
        <taxon>Bacteria</taxon>
        <taxon>Pseudomonadati</taxon>
        <taxon>Bacteroidota</taxon>
        <taxon>Flavobacteriia</taxon>
        <taxon>Flavobacteriales</taxon>
        <taxon>Flavobacteriaceae</taxon>
        <taxon>Flagellimonas</taxon>
    </lineage>
</organism>
<dbReference type="Proteomes" id="UP001355298">
    <property type="component" value="Unassembled WGS sequence"/>
</dbReference>
<gene>
    <name evidence="1" type="ORF">VOP03_03655</name>
</gene>
<dbReference type="RefSeq" id="WP_326277217.1">
    <property type="nucleotide sequence ID" value="NZ_JAYKYV010000002.1"/>
</dbReference>